<dbReference type="Gene3D" id="3.40.1550.10">
    <property type="entry name" value="CheC-like"/>
    <property type="match status" value="1"/>
</dbReference>
<dbReference type="GO" id="GO:0006935">
    <property type="term" value="P:chemotaxis"/>
    <property type="evidence" value="ECO:0007669"/>
    <property type="project" value="UniProtKB-KW"/>
</dbReference>
<accession>A0AAP6ZYN7</accession>
<dbReference type="InterPro" id="IPR028051">
    <property type="entry name" value="CheX-like_dom"/>
</dbReference>
<keyword evidence="1" id="KW-0145">Chemotaxis</keyword>
<evidence type="ECO:0000313" key="3">
    <source>
        <dbReference type="EMBL" id="NOJ72116.1"/>
    </source>
</evidence>
<comment type="caution">
    <text evidence="3">The sequence shown here is derived from an EMBL/GenBank/DDBJ whole genome shotgun (WGS) entry which is preliminary data.</text>
</comment>
<feature type="domain" description="Chemotaxis phosphatase CheX-like" evidence="2">
    <location>
        <begin position="44"/>
        <end position="123"/>
    </location>
</feature>
<evidence type="ECO:0000256" key="1">
    <source>
        <dbReference type="ARBA" id="ARBA00022500"/>
    </source>
</evidence>
<proteinExistence type="predicted"/>
<dbReference type="PANTHER" id="PTHR39452">
    <property type="entry name" value="CHEY-P PHOSPHATASE CHEX"/>
    <property type="match status" value="1"/>
</dbReference>
<dbReference type="EMBL" id="JABFOR010000021">
    <property type="protein sequence ID" value="NOJ72116.1"/>
    <property type="molecule type" value="Genomic_DNA"/>
</dbReference>
<dbReference type="Pfam" id="PF13690">
    <property type="entry name" value="CheX"/>
    <property type="match status" value="1"/>
</dbReference>
<dbReference type="RefSeq" id="WP_163978743.1">
    <property type="nucleotide sequence ID" value="NZ_JABFOR010000021.1"/>
</dbReference>
<name>A0AAP6ZYN7_PAEAL</name>
<dbReference type="SUPFAM" id="SSF103039">
    <property type="entry name" value="CheC-like"/>
    <property type="match status" value="1"/>
</dbReference>
<dbReference type="PANTHER" id="PTHR39452:SF1">
    <property type="entry name" value="CHEY-P PHOSPHATASE CHEX"/>
    <property type="match status" value="1"/>
</dbReference>
<evidence type="ECO:0000313" key="4">
    <source>
        <dbReference type="Proteomes" id="UP000552038"/>
    </source>
</evidence>
<reference evidence="3 4" key="1">
    <citation type="submission" date="2020-05" db="EMBL/GenBank/DDBJ databases">
        <title>Whole genome sequencing and identification of novel metabolites from Paenibacillus alvei strain JR949.</title>
        <authorList>
            <person name="Rajendhran J."/>
            <person name="Sree Pranav P."/>
            <person name="Mahalakshmi B."/>
            <person name="Karthikeyan R."/>
        </authorList>
    </citation>
    <scope>NUCLEOTIDE SEQUENCE [LARGE SCALE GENOMIC DNA]</scope>
    <source>
        <strain evidence="3 4">JR949</strain>
    </source>
</reference>
<gene>
    <name evidence="3" type="ORF">HMI46_16315</name>
</gene>
<protein>
    <submittedName>
        <fullName evidence="3">Chemotaxis protein CheX</fullName>
    </submittedName>
</protein>
<dbReference type="InterPro" id="IPR028976">
    <property type="entry name" value="CheC-like_sf"/>
</dbReference>
<evidence type="ECO:0000259" key="2">
    <source>
        <dbReference type="Pfam" id="PF13690"/>
    </source>
</evidence>
<dbReference type="Proteomes" id="UP000552038">
    <property type="component" value="Unassembled WGS sequence"/>
</dbReference>
<sequence>MRAEWIHPFLQSASTVIEQIVQVRPSRGELQMLNWSGTHDLRIQVGLTGQLSGQVAFGLNEDVALKMASAMMGGLPLASLDAIGESAISELGNMISGNATTLMYNQGMHVDITPPQLLISAEHEGPILEAMAVPLLLDGIGRFDVLMHIGYSERVDVVS</sequence>
<dbReference type="CDD" id="cd17906">
    <property type="entry name" value="CheX"/>
    <property type="match status" value="1"/>
</dbReference>
<organism evidence="3 4">
    <name type="scientific">Paenibacillus alvei</name>
    <name type="common">Bacillus alvei</name>
    <dbReference type="NCBI Taxonomy" id="44250"/>
    <lineage>
        <taxon>Bacteria</taxon>
        <taxon>Bacillati</taxon>
        <taxon>Bacillota</taxon>
        <taxon>Bacilli</taxon>
        <taxon>Bacillales</taxon>
        <taxon>Paenibacillaceae</taxon>
        <taxon>Paenibacillus</taxon>
    </lineage>
</organism>
<dbReference type="AlphaFoldDB" id="A0AAP6ZYN7"/>
<dbReference type="InterPro" id="IPR038756">
    <property type="entry name" value="CheX-like"/>
</dbReference>